<dbReference type="Gene3D" id="1.10.10.10">
    <property type="entry name" value="Winged helix-like DNA-binding domain superfamily/Winged helix DNA-binding domain"/>
    <property type="match status" value="1"/>
</dbReference>
<dbReference type="EMBL" id="CADCVL010000003">
    <property type="protein sequence ID" value="CAA9463416.1"/>
    <property type="molecule type" value="Genomic_DNA"/>
</dbReference>
<dbReference type="PRINTS" id="PR00033">
    <property type="entry name" value="HTHASNC"/>
</dbReference>
<dbReference type="InterPro" id="IPR011991">
    <property type="entry name" value="ArsR-like_HTH"/>
</dbReference>
<dbReference type="SMART" id="SM00344">
    <property type="entry name" value="HTH_ASNC"/>
    <property type="match status" value="1"/>
</dbReference>
<keyword evidence="1" id="KW-0805">Transcription regulation</keyword>
<reference evidence="6" key="1">
    <citation type="submission" date="2020-02" db="EMBL/GenBank/DDBJ databases">
        <authorList>
            <person name="Meier V. D."/>
        </authorList>
    </citation>
    <scope>NUCLEOTIDE SEQUENCE</scope>
    <source>
        <strain evidence="6">AVDCRST_MAG65</strain>
    </source>
</reference>
<dbReference type="Gene3D" id="3.30.70.920">
    <property type="match status" value="1"/>
</dbReference>
<dbReference type="PANTHER" id="PTHR30154">
    <property type="entry name" value="LEUCINE-RESPONSIVE REGULATORY PROTEIN"/>
    <property type="match status" value="1"/>
</dbReference>
<organism evidence="6">
    <name type="scientific">uncultured Solirubrobacteraceae bacterium</name>
    <dbReference type="NCBI Taxonomy" id="1162706"/>
    <lineage>
        <taxon>Bacteria</taxon>
        <taxon>Bacillati</taxon>
        <taxon>Actinomycetota</taxon>
        <taxon>Thermoleophilia</taxon>
        <taxon>Solirubrobacterales</taxon>
        <taxon>Solirubrobacteraceae</taxon>
        <taxon>environmental samples</taxon>
    </lineage>
</organism>
<dbReference type="SUPFAM" id="SSF46785">
    <property type="entry name" value="Winged helix' DNA-binding domain"/>
    <property type="match status" value="1"/>
</dbReference>
<dbReference type="CDD" id="cd00090">
    <property type="entry name" value="HTH_ARSR"/>
    <property type="match status" value="1"/>
</dbReference>
<dbReference type="InterPro" id="IPR019887">
    <property type="entry name" value="Tscrpt_reg_AsnC/Lrp_C"/>
</dbReference>
<dbReference type="PANTHER" id="PTHR30154:SF34">
    <property type="entry name" value="TRANSCRIPTIONAL REGULATOR AZLB"/>
    <property type="match status" value="1"/>
</dbReference>
<protein>
    <recommendedName>
        <fullName evidence="5">HTH asnC-type domain-containing protein</fullName>
    </recommendedName>
</protein>
<dbReference type="AlphaFoldDB" id="A0A6J4RA69"/>
<sequence length="168" mass="18274">MGAALDEKDCAILAELQERGDMANVELARRVELSPAATLRRVQRLRTEGVIEAIRAVVSPEQAGLSLEAFVLVSLNEHTTRGDVAFQRALADMPNVVRADNVTGQEDALIHVVASDAKELQRVLLALSRSGVQRFTTMLKLQTFKPPTPLPVRPSVSAAPARGRSRRS</sequence>
<dbReference type="GO" id="GO:0005829">
    <property type="term" value="C:cytosol"/>
    <property type="evidence" value="ECO:0007669"/>
    <property type="project" value="TreeGrafter"/>
</dbReference>
<accession>A0A6J4RA69</accession>
<dbReference type="Pfam" id="PF13412">
    <property type="entry name" value="HTH_24"/>
    <property type="match status" value="1"/>
</dbReference>
<dbReference type="Pfam" id="PF01037">
    <property type="entry name" value="AsnC_trans_reg"/>
    <property type="match status" value="1"/>
</dbReference>
<evidence type="ECO:0000256" key="1">
    <source>
        <dbReference type="ARBA" id="ARBA00023015"/>
    </source>
</evidence>
<dbReference type="PROSITE" id="PS50956">
    <property type="entry name" value="HTH_ASNC_2"/>
    <property type="match status" value="1"/>
</dbReference>
<dbReference type="GO" id="GO:0043565">
    <property type="term" value="F:sequence-specific DNA binding"/>
    <property type="evidence" value="ECO:0007669"/>
    <property type="project" value="InterPro"/>
</dbReference>
<dbReference type="InterPro" id="IPR019888">
    <property type="entry name" value="Tscrpt_reg_AsnC-like"/>
</dbReference>
<dbReference type="InterPro" id="IPR000485">
    <property type="entry name" value="AsnC-type_HTH_dom"/>
</dbReference>
<dbReference type="InterPro" id="IPR011008">
    <property type="entry name" value="Dimeric_a/b-barrel"/>
</dbReference>
<evidence type="ECO:0000256" key="4">
    <source>
        <dbReference type="SAM" id="MobiDB-lite"/>
    </source>
</evidence>
<evidence type="ECO:0000313" key="6">
    <source>
        <dbReference type="EMBL" id="CAA9463416.1"/>
    </source>
</evidence>
<dbReference type="GO" id="GO:0043200">
    <property type="term" value="P:response to amino acid"/>
    <property type="evidence" value="ECO:0007669"/>
    <property type="project" value="TreeGrafter"/>
</dbReference>
<dbReference type="InterPro" id="IPR036388">
    <property type="entry name" value="WH-like_DNA-bd_sf"/>
</dbReference>
<proteinExistence type="predicted"/>
<feature type="compositionally biased region" description="Low complexity" evidence="4">
    <location>
        <begin position="153"/>
        <end position="162"/>
    </location>
</feature>
<keyword evidence="2" id="KW-0238">DNA-binding</keyword>
<name>A0A6J4RA69_9ACTN</name>
<evidence type="ECO:0000256" key="2">
    <source>
        <dbReference type="ARBA" id="ARBA00023125"/>
    </source>
</evidence>
<evidence type="ECO:0000259" key="5">
    <source>
        <dbReference type="PROSITE" id="PS50956"/>
    </source>
</evidence>
<evidence type="ECO:0000256" key="3">
    <source>
        <dbReference type="ARBA" id="ARBA00023163"/>
    </source>
</evidence>
<gene>
    <name evidence="6" type="ORF">AVDCRST_MAG65-10</name>
</gene>
<keyword evidence="3" id="KW-0804">Transcription</keyword>
<feature type="domain" description="HTH asnC-type" evidence="5">
    <location>
        <begin position="5"/>
        <end position="66"/>
    </location>
</feature>
<feature type="region of interest" description="Disordered" evidence="4">
    <location>
        <begin position="146"/>
        <end position="168"/>
    </location>
</feature>
<dbReference type="InterPro" id="IPR036390">
    <property type="entry name" value="WH_DNA-bd_sf"/>
</dbReference>
<dbReference type="SUPFAM" id="SSF54909">
    <property type="entry name" value="Dimeric alpha+beta barrel"/>
    <property type="match status" value="1"/>
</dbReference>